<proteinExistence type="predicted"/>
<accession>A0A915AE78</accession>
<protein>
    <submittedName>
        <fullName evidence="2">Uncharacterized protein</fullName>
    </submittedName>
</protein>
<dbReference type="AlphaFoldDB" id="A0A915AE78"/>
<evidence type="ECO:0000313" key="1">
    <source>
        <dbReference type="Proteomes" id="UP000887569"/>
    </source>
</evidence>
<evidence type="ECO:0000313" key="2">
    <source>
        <dbReference type="WBParaSite" id="PgR004_g020_t07"/>
    </source>
</evidence>
<sequence>MNLELFFNFNTFWTKSDNSSMKTWTFMRRLIFYFTAMRISCPKSRNTCSWTNTNFIAARIYAPLTVNLLTLRRLLLMT</sequence>
<reference evidence="2" key="1">
    <citation type="submission" date="2022-11" db="UniProtKB">
        <authorList>
            <consortium name="WormBaseParasite"/>
        </authorList>
    </citation>
    <scope>IDENTIFICATION</scope>
</reference>
<dbReference type="WBParaSite" id="PgR004_g020_t07">
    <property type="protein sequence ID" value="PgR004_g020_t07"/>
    <property type="gene ID" value="PgR004_g020"/>
</dbReference>
<keyword evidence="1" id="KW-1185">Reference proteome</keyword>
<organism evidence="1 2">
    <name type="scientific">Parascaris univalens</name>
    <name type="common">Nematode worm</name>
    <dbReference type="NCBI Taxonomy" id="6257"/>
    <lineage>
        <taxon>Eukaryota</taxon>
        <taxon>Metazoa</taxon>
        <taxon>Ecdysozoa</taxon>
        <taxon>Nematoda</taxon>
        <taxon>Chromadorea</taxon>
        <taxon>Rhabditida</taxon>
        <taxon>Spirurina</taxon>
        <taxon>Ascaridomorpha</taxon>
        <taxon>Ascaridoidea</taxon>
        <taxon>Ascarididae</taxon>
        <taxon>Parascaris</taxon>
    </lineage>
</organism>
<name>A0A915AE78_PARUN</name>
<dbReference type="Proteomes" id="UP000887569">
    <property type="component" value="Unplaced"/>
</dbReference>